<feature type="region of interest" description="Disordered" evidence="1">
    <location>
        <begin position="33"/>
        <end position="65"/>
    </location>
</feature>
<accession>A0A1X4G5R8</accession>
<comment type="caution">
    <text evidence="2">The sequence shown here is derived from an EMBL/GenBank/DDBJ whole genome shotgun (WGS) entry which is preliminary data.</text>
</comment>
<reference evidence="3" key="1">
    <citation type="submission" date="2017-04" db="EMBL/GenBank/DDBJ databases">
        <authorList>
            <person name="Abreu V.A."/>
            <person name="Popin R.V."/>
            <person name="Rigonato J."/>
            <person name="Andreote A.P."/>
            <person name="Schaker P.C."/>
            <person name="Hoff-Risseti C."/>
            <person name="Alvarenga D.O."/>
            <person name="Varani A.M."/>
            <person name="Fiore M.F."/>
        </authorList>
    </citation>
    <scope>NUCLEOTIDE SEQUENCE [LARGE SCALE GENOMIC DNA]</scope>
    <source>
        <strain evidence="3">CENA303</strain>
    </source>
</reference>
<evidence type="ECO:0000313" key="2">
    <source>
        <dbReference type="EMBL" id="OSO89986.1"/>
    </source>
</evidence>
<protein>
    <recommendedName>
        <fullName evidence="4">Sporulation/spore germination protein</fullName>
    </recommendedName>
</protein>
<evidence type="ECO:0000256" key="1">
    <source>
        <dbReference type="SAM" id="MobiDB-lite"/>
    </source>
</evidence>
<dbReference type="Proteomes" id="UP000192997">
    <property type="component" value="Unassembled WGS sequence"/>
</dbReference>
<evidence type="ECO:0008006" key="4">
    <source>
        <dbReference type="Google" id="ProtNLM"/>
    </source>
</evidence>
<dbReference type="EMBL" id="NBYN01000051">
    <property type="protein sequence ID" value="OSO89986.1"/>
    <property type="molecule type" value="Genomic_DNA"/>
</dbReference>
<dbReference type="AlphaFoldDB" id="A0A1X4G5R8"/>
<organism evidence="2 3">
    <name type="scientific">Cylindrospermopsis raciborskii CENA303</name>
    <dbReference type="NCBI Taxonomy" id="1170769"/>
    <lineage>
        <taxon>Bacteria</taxon>
        <taxon>Bacillati</taxon>
        <taxon>Cyanobacteriota</taxon>
        <taxon>Cyanophyceae</taxon>
        <taxon>Nostocales</taxon>
        <taxon>Aphanizomenonaceae</taxon>
        <taxon>Cylindrospermopsis</taxon>
    </lineage>
</organism>
<evidence type="ECO:0000313" key="3">
    <source>
        <dbReference type="Proteomes" id="UP000192997"/>
    </source>
</evidence>
<sequence length="178" mass="19292">MKLSLSSDIFTVLPLPILLIVVGAVSSCAPTNLPDPAKPSPTSQPFSPPPSPNSSSQSLSNTDKTTQVTLYTSDAQCQDYISQVVKLSADRIIDQSIGKILEQQTSADFSIVSYRLNISNEIAIIDLRVAPDSGRQIASLSSCEQFALFGSIRKTLTSKPEWNIKDVRFTQGGKEIIF</sequence>
<gene>
    <name evidence="2" type="ORF">B7O87_09840</name>
</gene>
<feature type="compositionally biased region" description="Low complexity" evidence="1">
    <location>
        <begin position="53"/>
        <end position="62"/>
    </location>
</feature>
<dbReference type="PROSITE" id="PS51257">
    <property type="entry name" value="PROKAR_LIPOPROTEIN"/>
    <property type="match status" value="1"/>
</dbReference>
<dbReference type="RefSeq" id="WP_009342412.1">
    <property type="nucleotide sequence ID" value="NZ_NBYN01000051.1"/>
</dbReference>
<name>A0A1X4G5R8_9CYAN</name>
<proteinExistence type="predicted"/>